<evidence type="ECO:0000259" key="8">
    <source>
        <dbReference type="Pfam" id="PF04613"/>
    </source>
</evidence>
<feature type="domain" description="UDP-3-O-[3-hydroxymyristoyl] glucosamine N-acyltransferase non-repeat region" evidence="8">
    <location>
        <begin position="34"/>
        <end position="101"/>
    </location>
</feature>
<organism evidence="9 10">
    <name type="scientific">Kaistia dalseonensis</name>
    <dbReference type="NCBI Taxonomy" id="410840"/>
    <lineage>
        <taxon>Bacteria</taxon>
        <taxon>Pseudomonadati</taxon>
        <taxon>Pseudomonadota</taxon>
        <taxon>Alphaproteobacteria</taxon>
        <taxon>Hyphomicrobiales</taxon>
        <taxon>Kaistiaceae</taxon>
        <taxon>Kaistia</taxon>
    </lineage>
</organism>
<comment type="pathway">
    <text evidence="7">Bacterial outer membrane biogenesis; LPS lipid A biosynthesis.</text>
</comment>
<sequence length="354" mass="36425">MSDPVFFPPAGPMSLAEIVTLTGARIVNGVAPERVIVNVAPLDQARASDLTFIDAPRYLPLLAETRAAACFCAPKHSASVPPGVAALETPTPYDAYVAVARRLFAVALRPALVGQGGISPAAHIDASARIEPGVTVELGAVIGANVEIGRGTVIGPGAVIGPGCRIGRDCHVAAGATLTNALLGNRVILHPGVRIGQDGFGYVMSGKGHSKVPQVGRVVIQDDVEIGANSTVDRGANRDTVIGEGTKIDNQVQIGHNVVIGRHCVIVSQVGISGSAVLGDFVVLGGKVGVNGHVTIGHGAQVAATASVKDDLAPGGRYGGAPARPIKEWYREEVALRRLAQRDIKSGPKHDEGR</sequence>
<dbReference type="Pfam" id="PF04613">
    <property type="entry name" value="LpxD"/>
    <property type="match status" value="1"/>
</dbReference>
<keyword evidence="10" id="KW-1185">Reference proteome</keyword>
<dbReference type="InterPro" id="IPR007691">
    <property type="entry name" value="LpxD"/>
</dbReference>
<dbReference type="PANTHER" id="PTHR43378:SF2">
    <property type="entry name" value="UDP-3-O-ACYLGLUCOSAMINE N-ACYLTRANSFERASE 1, MITOCHONDRIAL-RELATED"/>
    <property type="match status" value="1"/>
</dbReference>
<dbReference type="NCBIfam" id="NF002060">
    <property type="entry name" value="PRK00892.1"/>
    <property type="match status" value="1"/>
</dbReference>
<dbReference type="GO" id="GO:0103118">
    <property type="term" value="F:UDP-3-O-[(3R)-3-hydroxyacyl]-glucosamine N-acyltransferase activity"/>
    <property type="evidence" value="ECO:0007669"/>
    <property type="project" value="UniProtKB-EC"/>
</dbReference>
<name>A0ABU0H263_9HYPH</name>
<evidence type="ECO:0000256" key="7">
    <source>
        <dbReference type="HAMAP-Rule" id="MF_00523"/>
    </source>
</evidence>
<comment type="function">
    <text evidence="7">Catalyzes the N-acylation of UDP-3-O-acylglucosamine using 3-hydroxyacyl-ACP as the acyl donor. Is involved in the biosynthesis of lipid A, a phosphorylated glycolipid that anchors the lipopolysaccharide to the outer membrane of the cell.</text>
</comment>
<keyword evidence="4 7" id="KW-0677">Repeat</keyword>
<dbReference type="Pfam" id="PF00132">
    <property type="entry name" value="Hexapep"/>
    <property type="match status" value="2"/>
</dbReference>
<evidence type="ECO:0000313" key="9">
    <source>
        <dbReference type="EMBL" id="MDQ0435988.1"/>
    </source>
</evidence>
<dbReference type="HAMAP" id="MF_00523">
    <property type="entry name" value="LpxD"/>
    <property type="match status" value="1"/>
</dbReference>
<comment type="caution">
    <text evidence="9">The sequence shown here is derived from an EMBL/GenBank/DDBJ whole genome shotgun (WGS) entry which is preliminary data.</text>
</comment>
<feature type="active site" description="Proton acceptor" evidence="7">
    <location>
        <position position="256"/>
    </location>
</feature>
<dbReference type="InterPro" id="IPR001451">
    <property type="entry name" value="Hexapep"/>
</dbReference>
<keyword evidence="1 7" id="KW-0444">Lipid biosynthesis</keyword>
<comment type="similarity">
    <text evidence="7">Belongs to the transferase hexapeptide repeat family. LpxD subfamily.</text>
</comment>
<dbReference type="PROSITE" id="PS00101">
    <property type="entry name" value="HEXAPEP_TRANSFERASES"/>
    <property type="match status" value="1"/>
</dbReference>
<evidence type="ECO:0000256" key="1">
    <source>
        <dbReference type="ARBA" id="ARBA00022516"/>
    </source>
</evidence>
<comment type="catalytic activity">
    <reaction evidence="7">
        <text>a UDP-3-O-[(3R)-3-hydroxyacyl]-alpha-D-glucosamine + a (3R)-hydroxyacyl-[ACP] = a UDP-2-N,3-O-bis[(3R)-3-hydroxyacyl]-alpha-D-glucosamine + holo-[ACP] + H(+)</text>
        <dbReference type="Rhea" id="RHEA:53836"/>
        <dbReference type="Rhea" id="RHEA-COMP:9685"/>
        <dbReference type="Rhea" id="RHEA-COMP:9945"/>
        <dbReference type="ChEBI" id="CHEBI:15378"/>
        <dbReference type="ChEBI" id="CHEBI:64479"/>
        <dbReference type="ChEBI" id="CHEBI:78827"/>
        <dbReference type="ChEBI" id="CHEBI:137740"/>
        <dbReference type="ChEBI" id="CHEBI:137748"/>
        <dbReference type="EC" id="2.3.1.191"/>
    </reaction>
</comment>
<dbReference type="PANTHER" id="PTHR43378">
    <property type="entry name" value="UDP-3-O-ACYLGLUCOSAMINE N-ACYLTRANSFERASE"/>
    <property type="match status" value="1"/>
</dbReference>
<dbReference type="Proteomes" id="UP001241603">
    <property type="component" value="Unassembled WGS sequence"/>
</dbReference>
<dbReference type="Gene3D" id="3.40.1390.10">
    <property type="entry name" value="MurE/MurF, N-terminal domain"/>
    <property type="match status" value="1"/>
</dbReference>
<keyword evidence="2 7" id="KW-0441">Lipid A biosynthesis</keyword>
<protein>
    <recommendedName>
        <fullName evidence="7">UDP-3-O-acylglucosamine N-acyltransferase</fullName>
        <ecNumber evidence="7">2.3.1.191</ecNumber>
    </recommendedName>
</protein>
<evidence type="ECO:0000256" key="3">
    <source>
        <dbReference type="ARBA" id="ARBA00022679"/>
    </source>
</evidence>
<gene>
    <name evidence="7" type="primary">lpxD</name>
    <name evidence="9" type="ORF">QO014_000358</name>
</gene>
<dbReference type="InterPro" id="IPR020573">
    <property type="entry name" value="UDP_GlcNAc_AcTrfase_non-rep"/>
</dbReference>
<comment type="subunit">
    <text evidence="7">Homotrimer.</text>
</comment>
<dbReference type="RefSeq" id="WP_266346934.1">
    <property type="nucleotide sequence ID" value="NZ_JAPKNG010000001.1"/>
</dbReference>
<accession>A0ABU0H263</accession>
<evidence type="ECO:0000256" key="2">
    <source>
        <dbReference type="ARBA" id="ARBA00022556"/>
    </source>
</evidence>
<dbReference type="NCBIfam" id="TIGR01853">
    <property type="entry name" value="lipid_A_lpxD"/>
    <property type="match status" value="1"/>
</dbReference>
<keyword evidence="5 7" id="KW-0443">Lipid metabolism</keyword>
<keyword evidence="3 7" id="KW-0808">Transferase</keyword>
<evidence type="ECO:0000256" key="4">
    <source>
        <dbReference type="ARBA" id="ARBA00022737"/>
    </source>
</evidence>
<dbReference type="EC" id="2.3.1.191" evidence="7"/>
<evidence type="ECO:0000256" key="6">
    <source>
        <dbReference type="ARBA" id="ARBA00023315"/>
    </source>
</evidence>
<dbReference type="CDD" id="cd03352">
    <property type="entry name" value="LbH_LpxD"/>
    <property type="match status" value="1"/>
</dbReference>
<evidence type="ECO:0000256" key="5">
    <source>
        <dbReference type="ARBA" id="ARBA00023098"/>
    </source>
</evidence>
<dbReference type="EMBL" id="JAUSVO010000001">
    <property type="protein sequence ID" value="MDQ0435988.1"/>
    <property type="molecule type" value="Genomic_DNA"/>
</dbReference>
<reference evidence="9 10" key="1">
    <citation type="submission" date="2023-07" db="EMBL/GenBank/DDBJ databases">
        <title>Genomic Encyclopedia of Type Strains, Phase IV (KMG-IV): sequencing the most valuable type-strain genomes for metagenomic binning, comparative biology and taxonomic classification.</title>
        <authorList>
            <person name="Goeker M."/>
        </authorList>
    </citation>
    <scope>NUCLEOTIDE SEQUENCE [LARGE SCALE GENOMIC DNA]</scope>
    <source>
        <strain evidence="9 10">B6-8</strain>
    </source>
</reference>
<dbReference type="SUPFAM" id="SSF51161">
    <property type="entry name" value="Trimeric LpxA-like enzymes"/>
    <property type="match status" value="1"/>
</dbReference>
<dbReference type="InterPro" id="IPR018357">
    <property type="entry name" value="Hexapep_transf_CS"/>
</dbReference>
<evidence type="ECO:0000313" key="10">
    <source>
        <dbReference type="Proteomes" id="UP001241603"/>
    </source>
</evidence>
<dbReference type="InterPro" id="IPR011004">
    <property type="entry name" value="Trimer_LpxA-like_sf"/>
</dbReference>
<keyword evidence="6 7" id="KW-0012">Acyltransferase</keyword>
<proteinExistence type="inferred from homology"/>
<dbReference type="Gene3D" id="2.160.10.10">
    <property type="entry name" value="Hexapeptide repeat proteins"/>
    <property type="match status" value="1"/>
</dbReference>